<evidence type="ECO:0000256" key="3">
    <source>
        <dbReference type="ARBA" id="ARBA00023274"/>
    </source>
</evidence>
<keyword evidence="8" id="KW-1185">Reference proteome</keyword>
<dbReference type="InterPro" id="IPR034704">
    <property type="entry name" value="Ribosomal_bL28/bL31-like_sf"/>
</dbReference>
<dbReference type="GO" id="GO:0003735">
    <property type="term" value="F:structural constituent of ribosome"/>
    <property type="evidence" value="ECO:0007669"/>
    <property type="project" value="InterPro"/>
</dbReference>
<dbReference type="Proteomes" id="UP000186922">
    <property type="component" value="Unassembled WGS sequence"/>
</dbReference>
<evidence type="ECO:0000256" key="2">
    <source>
        <dbReference type="ARBA" id="ARBA00022980"/>
    </source>
</evidence>
<keyword evidence="3" id="KW-0687">Ribonucleoprotein</keyword>
<dbReference type="OrthoDB" id="361870at2759"/>
<feature type="region of interest" description="Disordered" evidence="6">
    <location>
        <begin position="259"/>
        <end position="282"/>
    </location>
</feature>
<dbReference type="PANTHER" id="PTHR13528">
    <property type="entry name" value="39S RIBOSOMAL PROTEIN L28, MITOCHONDRIAL"/>
    <property type="match status" value="1"/>
</dbReference>
<comment type="similarity">
    <text evidence="1">Belongs to the bacterial ribosomal protein bL28 family.</text>
</comment>
<dbReference type="EMBL" id="BDGG01000003">
    <property type="protein sequence ID" value="GAU96025.1"/>
    <property type="molecule type" value="Genomic_DNA"/>
</dbReference>
<organism evidence="7 8">
    <name type="scientific">Ramazzottius varieornatus</name>
    <name type="common">Water bear</name>
    <name type="synonym">Tardigrade</name>
    <dbReference type="NCBI Taxonomy" id="947166"/>
    <lineage>
        <taxon>Eukaryota</taxon>
        <taxon>Metazoa</taxon>
        <taxon>Ecdysozoa</taxon>
        <taxon>Tardigrada</taxon>
        <taxon>Eutardigrada</taxon>
        <taxon>Parachela</taxon>
        <taxon>Hypsibioidea</taxon>
        <taxon>Ramazzottiidae</taxon>
        <taxon>Ramazzottius</taxon>
    </lineage>
</organism>
<proteinExistence type="inferred from homology"/>
<evidence type="ECO:0000256" key="1">
    <source>
        <dbReference type="ARBA" id="ARBA00008760"/>
    </source>
</evidence>
<comment type="caution">
    <text evidence="7">The sequence shown here is derived from an EMBL/GenBank/DDBJ whole genome shotgun (WGS) entry which is preliminary data.</text>
</comment>
<evidence type="ECO:0000313" key="7">
    <source>
        <dbReference type="EMBL" id="GAU96025.1"/>
    </source>
</evidence>
<dbReference type="InterPro" id="IPR026569">
    <property type="entry name" value="Ribosomal_bL28"/>
</dbReference>
<dbReference type="STRING" id="947166.A0A1D1V5L7"/>
<keyword evidence="2" id="KW-0689">Ribosomal protein</keyword>
<dbReference type="GO" id="GO:0005762">
    <property type="term" value="C:mitochondrial large ribosomal subunit"/>
    <property type="evidence" value="ECO:0007669"/>
    <property type="project" value="TreeGrafter"/>
</dbReference>
<dbReference type="PANTHER" id="PTHR13528:SF2">
    <property type="entry name" value="LARGE RIBOSOMAL SUBUNIT PROTEIN BL28M"/>
    <property type="match status" value="1"/>
</dbReference>
<sequence>MRVPWWLRTNLTRSRQIMDRNFKPFIDNPQGFDKLPEHYKKAYMEARTRTPIPVHYKPVEVPYEYDPELGKIVRIEDTHPIEPYFPPEAEYGLWGGEGFIRGYTMPEKSKGFRPKNCRWWWPKLSQVTLYSEILDKHMLTIVTRRTLDLIDDAKGFDHYILRTHQVDLASKLGMRLKREMLVALAKGEMYPGDPEKTKSLLEKYKEYVVPLEIAEWTGLTLAQAERKYNREQQRDPVPLKHIFREQLLLELHRHKESGEALPEKSWTARLNPFNRSESTATS</sequence>
<evidence type="ECO:0000313" key="8">
    <source>
        <dbReference type="Proteomes" id="UP000186922"/>
    </source>
</evidence>
<evidence type="ECO:0000256" key="6">
    <source>
        <dbReference type="SAM" id="MobiDB-lite"/>
    </source>
</evidence>
<reference evidence="7 8" key="1">
    <citation type="journal article" date="2016" name="Nat. Commun.">
        <title>Extremotolerant tardigrade genome and improved radiotolerance of human cultured cells by tardigrade-unique protein.</title>
        <authorList>
            <person name="Hashimoto T."/>
            <person name="Horikawa D.D."/>
            <person name="Saito Y."/>
            <person name="Kuwahara H."/>
            <person name="Kozuka-Hata H."/>
            <person name="Shin-I T."/>
            <person name="Minakuchi Y."/>
            <person name="Ohishi K."/>
            <person name="Motoyama A."/>
            <person name="Aizu T."/>
            <person name="Enomoto A."/>
            <person name="Kondo K."/>
            <person name="Tanaka S."/>
            <person name="Hara Y."/>
            <person name="Koshikawa S."/>
            <person name="Sagara H."/>
            <person name="Miura T."/>
            <person name="Yokobori S."/>
            <person name="Miyagawa K."/>
            <person name="Suzuki Y."/>
            <person name="Kubo T."/>
            <person name="Oyama M."/>
            <person name="Kohara Y."/>
            <person name="Fujiyama A."/>
            <person name="Arakawa K."/>
            <person name="Katayama T."/>
            <person name="Toyoda A."/>
            <person name="Kunieda T."/>
        </authorList>
    </citation>
    <scope>NUCLEOTIDE SEQUENCE [LARGE SCALE GENOMIC DNA]</scope>
    <source>
        <strain evidence="7 8">YOKOZUNA-1</strain>
    </source>
</reference>
<dbReference type="SUPFAM" id="SSF143800">
    <property type="entry name" value="L28p-like"/>
    <property type="match status" value="1"/>
</dbReference>
<dbReference type="AlphaFoldDB" id="A0A1D1V5L7"/>
<protein>
    <recommendedName>
        <fullName evidence="4">Large ribosomal subunit protein bL28m</fullName>
    </recommendedName>
    <alternativeName>
        <fullName evidence="5">39S ribosomal protein L28, mitochondrial</fullName>
    </alternativeName>
</protein>
<evidence type="ECO:0000256" key="5">
    <source>
        <dbReference type="ARBA" id="ARBA00035538"/>
    </source>
</evidence>
<gene>
    <name evidence="7" type="primary">RvY_07530</name>
    <name evidence="7" type="synonym">RvY_07530.1</name>
    <name evidence="7" type="ORF">RvY_07530-1</name>
</gene>
<name>A0A1D1V5L7_RAMVA</name>
<accession>A0A1D1V5L7</accession>
<evidence type="ECO:0000256" key="4">
    <source>
        <dbReference type="ARBA" id="ARBA00035269"/>
    </source>
</evidence>
<feature type="compositionally biased region" description="Polar residues" evidence="6">
    <location>
        <begin position="273"/>
        <end position="282"/>
    </location>
</feature>